<feature type="transmembrane region" description="Helical" evidence="2">
    <location>
        <begin position="57"/>
        <end position="76"/>
    </location>
</feature>
<evidence type="ECO:0000313" key="3">
    <source>
        <dbReference type="EMBL" id="KAF7319259.1"/>
    </source>
</evidence>
<keyword evidence="2" id="KW-1133">Transmembrane helix</keyword>
<feature type="region of interest" description="Disordered" evidence="1">
    <location>
        <begin position="775"/>
        <end position="794"/>
    </location>
</feature>
<protein>
    <submittedName>
        <fullName evidence="3">Uncharacterized protein</fullName>
    </submittedName>
</protein>
<keyword evidence="4" id="KW-1185">Reference proteome</keyword>
<accession>A0A8H6WHW2</accession>
<feature type="region of interest" description="Disordered" evidence="1">
    <location>
        <begin position="826"/>
        <end position="845"/>
    </location>
</feature>
<feature type="transmembrane region" description="Helical" evidence="2">
    <location>
        <begin position="173"/>
        <end position="198"/>
    </location>
</feature>
<feature type="region of interest" description="Disordered" evidence="1">
    <location>
        <begin position="568"/>
        <end position="608"/>
    </location>
</feature>
<dbReference type="AlphaFoldDB" id="A0A8H6WHW2"/>
<evidence type="ECO:0000313" key="4">
    <source>
        <dbReference type="Proteomes" id="UP000613580"/>
    </source>
</evidence>
<sequence>MGSLCFSSAAILRCDSFTTLESQLLIIPTALELLFATAVIFTNWGTSRRHLLLTAEGWTYFGLALVELLSHTLPAVRDSVTVFSVVDTVLGATSFLPILFYTLFLFLFTRAELVDTLPTRYQGLASALLGIFIPAIIALVELSSFIGISRRTLVINGKPQVAIGFPAPSDQQLWTFLTSIALALLTAYQAINFFFAFYRLVRAFMDQRRIETTSTDQAHPIRGIGWVSAGIKLGAIETVIGYAQGGFGGALTRRILRFVARALLAIGVIKGPDRMDDFTEITRELDASRRPAVRRSRLANLISNPRFSTFQQLTPTATTFYNAPRARPKSSILRQPTPEKQPEMAQFSQLRETTLARPVSLARTATVGSQYTQDSQGHLRPRERVTVHYGSGAAPTLSMRFSGLDMPSPAVIAESVKSRPVSAGWVSIARSSHYAPSGIEPSFAFDAPPVPVSYPEFIYDRGIPPSQPVTPESKAHTRAYSEFSTRSSVHSAVRDLADQFPGTPMQQPPMPLMPPPAVRSEWHDDAESQRNSRRSYDEIQRPRDSGVYVGGVVSSPEEEAVYQYTYDGNLSSPEQHPYAYSPPVVNPASPPRRHHTTQSDTTLGTSPLKSGAGLAYLSPFSEPIVDTPETEMSNVDPFQYDNNANKQQGVMQPVYMGDGPRNGGVPYERDSAALLQMTQRERDDIDWAPAEFTPSLLVSTPSTKSNASSRHTLKKRRKPTTNTTTMVAAASANTLASSWLQHDPAEDAERYADADADYEPAPVERESVQIGPPARVKSVGRQRAPQKATPVPVNARHGLARGSIYIQPIHVPPQAFHSEVQIVQGSSSAESSQSEFREITGAGRV</sequence>
<evidence type="ECO:0000256" key="2">
    <source>
        <dbReference type="SAM" id="Phobius"/>
    </source>
</evidence>
<dbReference type="OrthoDB" id="3219582at2759"/>
<dbReference type="Proteomes" id="UP000613580">
    <property type="component" value="Unassembled WGS sequence"/>
</dbReference>
<feature type="compositionally biased region" description="Polar residues" evidence="1">
    <location>
        <begin position="598"/>
        <end position="608"/>
    </location>
</feature>
<feature type="region of interest" description="Disordered" evidence="1">
    <location>
        <begin position="698"/>
        <end position="723"/>
    </location>
</feature>
<feature type="compositionally biased region" description="Basic and acidic residues" evidence="1">
    <location>
        <begin position="520"/>
        <end position="544"/>
    </location>
</feature>
<reference evidence="3" key="1">
    <citation type="submission" date="2020-05" db="EMBL/GenBank/DDBJ databases">
        <title>Mycena genomes resolve the evolution of fungal bioluminescence.</title>
        <authorList>
            <person name="Tsai I.J."/>
        </authorList>
    </citation>
    <scope>NUCLEOTIDE SEQUENCE</scope>
    <source>
        <strain evidence="3">110903Hualien_Pintung</strain>
    </source>
</reference>
<gene>
    <name evidence="3" type="ORF">HMN09_00263400</name>
</gene>
<feature type="region of interest" description="Disordered" evidence="1">
    <location>
        <begin position="465"/>
        <end position="550"/>
    </location>
</feature>
<keyword evidence="2" id="KW-0472">Membrane</keyword>
<evidence type="ECO:0000256" key="1">
    <source>
        <dbReference type="SAM" id="MobiDB-lite"/>
    </source>
</evidence>
<feature type="transmembrane region" description="Helical" evidence="2">
    <location>
        <begin position="121"/>
        <end position="140"/>
    </location>
</feature>
<feature type="transmembrane region" description="Helical" evidence="2">
    <location>
        <begin position="88"/>
        <end position="109"/>
    </location>
</feature>
<proteinExistence type="predicted"/>
<comment type="caution">
    <text evidence="3">The sequence shown here is derived from an EMBL/GenBank/DDBJ whole genome shotgun (WGS) entry which is preliminary data.</text>
</comment>
<dbReference type="EMBL" id="JACAZE010000003">
    <property type="protein sequence ID" value="KAF7319259.1"/>
    <property type="molecule type" value="Genomic_DNA"/>
</dbReference>
<feature type="transmembrane region" description="Helical" evidence="2">
    <location>
        <begin position="26"/>
        <end position="45"/>
    </location>
</feature>
<keyword evidence="2" id="KW-0812">Transmembrane</keyword>
<name>A0A8H6WHW2_MYCCL</name>
<organism evidence="3 4">
    <name type="scientific">Mycena chlorophos</name>
    <name type="common">Agaric fungus</name>
    <name type="synonym">Agaricus chlorophos</name>
    <dbReference type="NCBI Taxonomy" id="658473"/>
    <lineage>
        <taxon>Eukaryota</taxon>
        <taxon>Fungi</taxon>
        <taxon>Dikarya</taxon>
        <taxon>Basidiomycota</taxon>
        <taxon>Agaricomycotina</taxon>
        <taxon>Agaricomycetes</taxon>
        <taxon>Agaricomycetidae</taxon>
        <taxon>Agaricales</taxon>
        <taxon>Marasmiineae</taxon>
        <taxon>Mycenaceae</taxon>
        <taxon>Mycena</taxon>
    </lineage>
</organism>
<feature type="compositionally biased region" description="Pro residues" evidence="1">
    <location>
        <begin position="506"/>
        <end position="517"/>
    </location>
</feature>
<feature type="compositionally biased region" description="Polar residues" evidence="1">
    <location>
        <begin position="698"/>
        <end position="710"/>
    </location>
</feature>